<dbReference type="InterPro" id="IPR016024">
    <property type="entry name" value="ARM-type_fold"/>
</dbReference>
<name>A0ABR3P9S3_9PEZI</name>
<dbReference type="InterPro" id="IPR044748">
    <property type="entry name" value="Trm3/TARBP1_C"/>
</dbReference>
<feature type="domain" description="tRNA/rRNA methyltransferase SpoU type" evidence="3">
    <location>
        <begin position="1095"/>
        <end position="1240"/>
    </location>
</feature>
<evidence type="ECO:0000259" key="3">
    <source>
        <dbReference type="Pfam" id="PF00588"/>
    </source>
</evidence>
<keyword evidence="1" id="KW-0489">Methyltransferase</keyword>
<evidence type="ECO:0000256" key="1">
    <source>
        <dbReference type="ARBA" id="ARBA00022603"/>
    </source>
</evidence>
<gene>
    <name evidence="4" type="ORF">AAFC00_003246</name>
</gene>
<comment type="caution">
    <text evidence="4">The sequence shown here is derived from an EMBL/GenBank/DDBJ whole genome shotgun (WGS) entry which is preliminary data.</text>
</comment>
<dbReference type="InterPro" id="IPR029026">
    <property type="entry name" value="tRNA_m1G_MTases_N"/>
</dbReference>
<keyword evidence="2" id="KW-0808">Transferase</keyword>
<dbReference type="InterPro" id="IPR001537">
    <property type="entry name" value="SpoU_MeTrfase"/>
</dbReference>
<dbReference type="Gene3D" id="3.40.1280.10">
    <property type="match status" value="1"/>
</dbReference>
<dbReference type="Pfam" id="PF00588">
    <property type="entry name" value="SpoU_methylase"/>
    <property type="match status" value="1"/>
</dbReference>
<dbReference type="SUPFAM" id="SSF75217">
    <property type="entry name" value="alpha/beta knot"/>
    <property type="match status" value="1"/>
</dbReference>
<dbReference type="CDD" id="cd18091">
    <property type="entry name" value="SpoU-like_TRM3-like"/>
    <property type="match status" value="1"/>
</dbReference>
<evidence type="ECO:0000313" key="5">
    <source>
        <dbReference type="Proteomes" id="UP001562354"/>
    </source>
</evidence>
<dbReference type="RefSeq" id="XP_069199200.1">
    <property type="nucleotide sequence ID" value="XM_069342694.1"/>
</dbReference>
<organism evidence="4 5">
    <name type="scientific">Neodothiora populina</name>
    <dbReference type="NCBI Taxonomy" id="2781224"/>
    <lineage>
        <taxon>Eukaryota</taxon>
        <taxon>Fungi</taxon>
        <taxon>Dikarya</taxon>
        <taxon>Ascomycota</taxon>
        <taxon>Pezizomycotina</taxon>
        <taxon>Dothideomycetes</taxon>
        <taxon>Dothideomycetidae</taxon>
        <taxon>Dothideales</taxon>
        <taxon>Dothioraceae</taxon>
        <taxon>Neodothiora</taxon>
    </lineage>
</organism>
<dbReference type="InterPro" id="IPR029028">
    <property type="entry name" value="Alpha/beta_knot_MTases"/>
</dbReference>
<dbReference type="Proteomes" id="UP001562354">
    <property type="component" value="Unassembled WGS sequence"/>
</dbReference>
<protein>
    <recommendedName>
        <fullName evidence="3">tRNA/rRNA methyltransferase SpoU type domain-containing protein</fullName>
    </recommendedName>
</protein>
<dbReference type="SUPFAM" id="SSF48371">
    <property type="entry name" value="ARM repeat"/>
    <property type="match status" value="1"/>
</dbReference>
<accession>A0ABR3P9S3</accession>
<evidence type="ECO:0000256" key="2">
    <source>
        <dbReference type="ARBA" id="ARBA00022679"/>
    </source>
</evidence>
<reference evidence="4 5" key="1">
    <citation type="submission" date="2024-07" db="EMBL/GenBank/DDBJ databases">
        <title>Draft sequence of the Neodothiora populina.</title>
        <authorList>
            <person name="Drown D.D."/>
            <person name="Schuette U.S."/>
            <person name="Buechlein A.B."/>
            <person name="Rusch D.R."/>
            <person name="Winton L.W."/>
            <person name="Adams G.A."/>
        </authorList>
    </citation>
    <scope>NUCLEOTIDE SEQUENCE [LARGE SCALE GENOMIC DNA]</scope>
    <source>
        <strain evidence="4 5">CPC 39397</strain>
    </source>
</reference>
<keyword evidence="5" id="KW-1185">Reference proteome</keyword>
<proteinExistence type="predicted"/>
<dbReference type="PANTHER" id="PTHR12029">
    <property type="entry name" value="RNA METHYLTRANSFERASE"/>
    <property type="match status" value="1"/>
</dbReference>
<sequence length="1249" mass="136789">MVQPSRSAQTALANVFLTRIPQAERSNVIRDLATHVDNDTLDLVAALTSECPDEQAHAAVLDFLVRAIESGDFATAASIYLRYSHLEKPLLRRVGNALVLYLTLLLQQPRNEGVIVPTTELSSLVSTVQELGSVDVASHNAADIAHLTAVNLAFLGQVFRASASTSLVVVSHGTFAVIFGLLAATDSVIASAARDSCFAFLAALNNKTVELSSRNDDSTVFDSYMWRYIEILLGQKSRSAYRTTAYAIWLRWLSLSVSEKSSEPAMLTDAYWEYLIDALAGGDTEQRKLCLHILRASLASAQDNISTKNMVLTINESSTGLRSMQAEYERFCTVYETIIVGRYFNQAEECMGDLDVLASSRSLVKKSWLLALLEPALSNVTQDSIRKMLGNWVMSTDIDISGYEVDFARLLQKSFLPWACQGQLFTGSIRGQTKNAQCEHGARLASFFERLLRNHSINEGLNARSCIAKAVLDYLHRNKTRIIPFAAVYVLQGLVDGLKDQSEPCMGAAELEILLTLPTGTAFPEVSNDVVQRCCMELSISVTPEALSSARSADSRLELLENRVAHLSLGPADGDAMAATEWQSLEGAMEDIRSSKHACLAGGRFKGACTSIIKLLEFADPASVDADQLCQILEAVWSELEIQDYPKNILIMLPSVVFHPTCVACSLSNEDVAEMLSSYLTELHSFCTGRVYMWTPLMTTLRAALLNCPSAASRLNIADIIVGTANKPPAAKTEFLLEAAVTQFLPQATYIDYYGSNDEAGFAAFFDLINRLPAIDGDVANETFETLLEPWASQTPPVPIVNKWKTTVQLQIMLILQENLLNTMTIAQARYHMDVLHNMLSLEPLPRYRLLIMWMIARIVIQHPETNDDILRRLSTIDHHSNPKYLASLAKLGLMVACLEDCSEEFAYKLACQLVALSSSSKIIIRHEAQWSFPILWDVAEAQGLVQITENPACASLNDYIRSLERFTTPPTDRQLEMIDPIQGHTLSNLLEGAFMRLDPPAAVLVSGQDVQRLLESDTTSKTLPRALPAGSLPIGVSLTEETVESSKPTVVDSNKQEAQQSARTEAVAALQTKGTAHLAANDTKAEASTRPTDLIVVGSLVDNAYNLGGLSRISEIFGASALHINKPKTVLANKDFVSVAVASQNHLPIHELSVGGVPAFLTEKKLQGYSVVGVEQTDRSVILGDRGTKLPPKTILVMGAEKEGIPAMVLGECDILVEIPQRGVTRSMNVQTACGCVLYEYSRQHHIQ</sequence>
<dbReference type="GeneID" id="95976948"/>
<dbReference type="PANTHER" id="PTHR12029:SF11">
    <property type="entry name" value="METHYLTRANSFERASE TARBP1-RELATED"/>
    <property type="match status" value="1"/>
</dbReference>
<dbReference type="InterPro" id="IPR045330">
    <property type="entry name" value="TRM3/TARBP1"/>
</dbReference>
<evidence type="ECO:0000313" key="4">
    <source>
        <dbReference type="EMBL" id="KAL1302924.1"/>
    </source>
</evidence>
<dbReference type="EMBL" id="JBFMKM010000012">
    <property type="protein sequence ID" value="KAL1302924.1"/>
    <property type="molecule type" value="Genomic_DNA"/>
</dbReference>